<proteinExistence type="predicted"/>
<dbReference type="EMBL" id="QGNW01000843">
    <property type="protein sequence ID" value="RVW61042.1"/>
    <property type="molecule type" value="Genomic_DNA"/>
</dbReference>
<dbReference type="Proteomes" id="UP000288805">
    <property type="component" value="Unassembled WGS sequence"/>
</dbReference>
<accession>A0A438FM25</accession>
<organism evidence="2 3">
    <name type="scientific">Vitis vinifera</name>
    <name type="common">Grape</name>
    <dbReference type="NCBI Taxonomy" id="29760"/>
    <lineage>
        <taxon>Eukaryota</taxon>
        <taxon>Viridiplantae</taxon>
        <taxon>Streptophyta</taxon>
        <taxon>Embryophyta</taxon>
        <taxon>Tracheophyta</taxon>
        <taxon>Spermatophyta</taxon>
        <taxon>Magnoliopsida</taxon>
        <taxon>eudicotyledons</taxon>
        <taxon>Gunneridae</taxon>
        <taxon>Pentapetalae</taxon>
        <taxon>rosids</taxon>
        <taxon>Vitales</taxon>
        <taxon>Vitaceae</taxon>
        <taxon>Viteae</taxon>
        <taxon>Vitis</taxon>
    </lineage>
</organism>
<dbReference type="Pfam" id="PF13966">
    <property type="entry name" value="zf-RVT"/>
    <property type="match status" value="1"/>
</dbReference>
<evidence type="ECO:0000313" key="2">
    <source>
        <dbReference type="EMBL" id="RVW61042.1"/>
    </source>
</evidence>
<gene>
    <name evidence="2" type="ORF">CK203_045835</name>
</gene>
<protein>
    <recommendedName>
        <fullName evidence="1">Reverse transcriptase zinc-binding domain-containing protein</fullName>
    </recommendedName>
</protein>
<name>A0A438FM25_VITVI</name>
<dbReference type="PANTHER" id="PTHR33116:SF78">
    <property type="entry name" value="OS12G0587133 PROTEIN"/>
    <property type="match status" value="1"/>
</dbReference>
<dbReference type="PANTHER" id="PTHR33116">
    <property type="entry name" value="REVERSE TRANSCRIPTASE ZINC-BINDING DOMAIN-CONTAINING PROTEIN-RELATED-RELATED"/>
    <property type="match status" value="1"/>
</dbReference>
<dbReference type="AlphaFoldDB" id="A0A438FM25"/>
<evidence type="ECO:0000259" key="1">
    <source>
        <dbReference type="Pfam" id="PF13966"/>
    </source>
</evidence>
<evidence type="ECO:0000313" key="3">
    <source>
        <dbReference type="Proteomes" id="UP000288805"/>
    </source>
</evidence>
<reference evidence="2 3" key="1">
    <citation type="journal article" date="2018" name="PLoS Genet.">
        <title>Population sequencing reveals clonal diversity and ancestral inbreeding in the grapevine cultivar Chardonnay.</title>
        <authorList>
            <person name="Roach M.J."/>
            <person name="Johnson D.L."/>
            <person name="Bohlmann J."/>
            <person name="van Vuuren H.J."/>
            <person name="Jones S.J."/>
            <person name="Pretorius I.S."/>
            <person name="Schmidt S.A."/>
            <person name="Borneman A.R."/>
        </authorList>
    </citation>
    <scope>NUCLEOTIDE SEQUENCE [LARGE SCALE GENOMIC DNA]</scope>
    <source>
        <strain evidence="3">cv. Chardonnay</strain>
        <tissue evidence="2">Leaf</tissue>
    </source>
</reference>
<sequence length="324" mass="37361">MLVFCEASEDHMAYLNWLLMWFEAISRLNINLDKSEIIPVGMVENLEVLALELGCKVGELPSSCLGLPLGALHNSVAVWDGVESEAFWEQVIGRKFRVEEGGWSTRAIREGYGVESKEVWVVEVWDSSSEVGGWNPHFSRPFNDWEVDLVERFLSTIQGKRVFVDLEDRTLWKETRSGSFLLSFFMMLWRQGMQPLFCGTSYGTHECLSKWAFFAWEASCGKVLTLDRLKRRGWTLANRCFLCLVEEEYIDHVLIHCSKAKVLWELIFALFGVSWVLPLSVKETLLGWNGSFVGKKHQKVWKAAPLCLFWTVWKERNKIAFENG</sequence>
<dbReference type="InterPro" id="IPR026960">
    <property type="entry name" value="RVT-Znf"/>
</dbReference>
<feature type="domain" description="Reverse transcriptase zinc-binding" evidence="1">
    <location>
        <begin position="205"/>
        <end position="264"/>
    </location>
</feature>
<comment type="caution">
    <text evidence="2">The sequence shown here is derived from an EMBL/GenBank/DDBJ whole genome shotgun (WGS) entry which is preliminary data.</text>
</comment>